<keyword evidence="5 8" id="KW-0963">Cytoplasm</keyword>
<dbReference type="NCBIfam" id="TIGR01362">
    <property type="entry name" value="KDO8P_synth"/>
    <property type="match status" value="1"/>
</dbReference>
<dbReference type="Gene3D" id="3.20.20.70">
    <property type="entry name" value="Aldolase class I"/>
    <property type="match status" value="1"/>
</dbReference>
<dbReference type="UniPathway" id="UPA00030"/>
<evidence type="ECO:0000256" key="8">
    <source>
        <dbReference type="HAMAP-Rule" id="MF_00056"/>
    </source>
</evidence>
<evidence type="ECO:0000256" key="5">
    <source>
        <dbReference type="ARBA" id="ARBA00022490"/>
    </source>
</evidence>
<evidence type="ECO:0000256" key="4">
    <source>
        <dbReference type="ARBA" id="ARBA00010499"/>
    </source>
</evidence>
<dbReference type="RefSeq" id="WP_075083312.1">
    <property type="nucleotide sequence ID" value="NZ_CP042912.1"/>
</dbReference>
<comment type="subcellular location">
    <subcellularLocation>
        <location evidence="1 8">Cytoplasm</location>
    </subcellularLocation>
</comment>
<dbReference type="Pfam" id="PF00793">
    <property type="entry name" value="DAHP_synth_1"/>
    <property type="match status" value="1"/>
</dbReference>
<dbReference type="PROSITE" id="PS51257">
    <property type="entry name" value="PROKAR_LIPOPROTEIN"/>
    <property type="match status" value="1"/>
</dbReference>
<keyword evidence="8" id="KW-0448">Lipopolysaccharide biosynthesis</keyword>
<dbReference type="NCBIfam" id="NF003543">
    <property type="entry name" value="PRK05198.1"/>
    <property type="match status" value="1"/>
</dbReference>
<dbReference type="UniPathway" id="UPA00357">
    <property type="reaction ID" value="UER00474"/>
</dbReference>
<dbReference type="EC" id="2.5.1.55" evidence="8"/>
<dbReference type="OrthoDB" id="9780456at2"/>
<comment type="catalytic activity">
    <reaction evidence="7 8">
        <text>D-arabinose 5-phosphate + phosphoenolpyruvate + H2O = 3-deoxy-alpha-D-manno-2-octulosonate-8-phosphate + phosphate</text>
        <dbReference type="Rhea" id="RHEA:14053"/>
        <dbReference type="ChEBI" id="CHEBI:15377"/>
        <dbReference type="ChEBI" id="CHEBI:43474"/>
        <dbReference type="ChEBI" id="CHEBI:57693"/>
        <dbReference type="ChEBI" id="CHEBI:58702"/>
        <dbReference type="ChEBI" id="CHEBI:85985"/>
        <dbReference type="EC" id="2.5.1.55"/>
    </reaction>
</comment>
<protein>
    <recommendedName>
        <fullName evidence="8">2-dehydro-3-deoxyphosphooctonate aldolase</fullName>
        <ecNumber evidence="8">2.5.1.55</ecNumber>
    </recommendedName>
    <alternativeName>
        <fullName evidence="8">3-deoxy-D-manno-octulosonic acid 8-phosphate synthase</fullName>
    </alternativeName>
    <alternativeName>
        <fullName evidence="8">KDO-8-phosphate synthase</fullName>
        <shortName evidence="8">KDO 8-P synthase</shortName>
        <shortName evidence="8">KDOPS</shortName>
    </alternativeName>
    <alternativeName>
        <fullName evidence="8">Phospho-2-dehydro-3-deoxyoctonate aldolase</fullName>
    </alternativeName>
</protein>
<name>A0A5B9P906_9BACT</name>
<evidence type="ECO:0000256" key="2">
    <source>
        <dbReference type="ARBA" id="ARBA00004756"/>
    </source>
</evidence>
<proteinExistence type="inferred from homology"/>
<gene>
    <name evidence="8 10" type="primary">kdsA</name>
    <name evidence="10" type="ORF">MFFC18_31230</name>
</gene>
<comment type="similarity">
    <text evidence="4 8">Belongs to the KdsA family.</text>
</comment>
<feature type="domain" description="DAHP synthetase I/KDSA" evidence="9">
    <location>
        <begin position="19"/>
        <end position="278"/>
    </location>
</feature>
<dbReference type="GO" id="GO:0019294">
    <property type="term" value="P:keto-3-deoxy-D-manno-octulosonic acid biosynthetic process"/>
    <property type="evidence" value="ECO:0007669"/>
    <property type="project" value="UniProtKB-UniRule"/>
</dbReference>
<dbReference type="GO" id="GO:0008676">
    <property type="term" value="F:3-deoxy-8-phosphooctulonate synthase activity"/>
    <property type="evidence" value="ECO:0007669"/>
    <property type="project" value="UniProtKB-UniRule"/>
</dbReference>
<dbReference type="KEGG" id="mff:MFFC18_31230"/>
<evidence type="ECO:0000256" key="7">
    <source>
        <dbReference type="ARBA" id="ARBA00049112"/>
    </source>
</evidence>
<accession>A0A5B9P906</accession>
<evidence type="ECO:0000313" key="11">
    <source>
        <dbReference type="Proteomes" id="UP000322214"/>
    </source>
</evidence>
<reference evidence="10 11" key="1">
    <citation type="submission" date="2019-08" db="EMBL/GenBank/DDBJ databases">
        <title>Deep-cultivation of Planctomycetes and their phenomic and genomic characterization uncovers novel biology.</title>
        <authorList>
            <person name="Wiegand S."/>
            <person name="Jogler M."/>
            <person name="Boedeker C."/>
            <person name="Pinto D."/>
            <person name="Vollmers J."/>
            <person name="Rivas-Marin E."/>
            <person name="Kohn T."/>
            <person name="Peeters S.H."/>
            <person name="Heuer A."/>
            <person name="Rast P."/>
            <person name="Oberbeckmann S."/>
            <person name="Bunk B."/>
            <person name="Jeske O."/>
            <person name="Meyerdierks A."/>
            <person name="Storesund J.E."/>
            <person name="Kallscheuer N."/>
            <person name="Luecker S."/>
            <person name="Lage O.M."/>
            <person name="Pohl T."/>
            <person name="Merkel B.J."/>
            <person name="Hornburger P."/>
            <person name="Mueller R.-W."/>
            <person name="Bruemmer F."/>
            <person name="Labrenz M."/>
            <person name="Spormann A.M."/>
            <person name="Op den Camp H."/>
            <person name="Overmann J."/>
            <person name="Amann R."/>
            <person name="Jetten M.S.M."/>
            <person name="Mascher T."/>
            <person name="Medema M.H."/>
            <person name="Devos D.P."/>
            <person name="Kaster A.-K."/>
            <person name="Ovreas L."/>
            <person name="Rohde M."/>
            <person name="Galperin M.Y."/>
            <person name="Jogler C."/>
        </authorList>
    </citation>
    <scope>NUCLEOTIDE SEQUENCE [LARGE SCALE GENOMIC DNA]</scope>
    <source>
        <strain evidence="10 11">FC18</strain>
    </source>
</reference>
<evidence type="ECO:0000259" key="9">
    <source>
        <dbReference type="Pfam" id="PF00793"/>
    </source>
</evidence>
<comment type="pathway">
    <text evidence="3 8">Carbohydrate biosynthesis; 3-deoxy-D-manno-octulosonate biosynthesis; 3-deoxy-D-manno-octulosonate from D-ribulose 5-phosphate: step 2/3.</text>
</comment>
<evidence type="ECO:0000313" key="10">
    <source>
        <dbReference type="EMBL" id="QEG23227.1"/>
    </source>
</evidence>
<dbReference type="AlphaFoldDB" id="A0A5B9P906"/>
<dbReference type="GO" id="GO:0005737">
    <property type="term" value="C:cytoplasm"/>
    <property type="evidence" value="ECO:0007669"/>
    <property type="project" value="UniProtKB-SubCell"/>
</dbReference>
<evidence type="ECO:0000256" key="3">
    <source>
        <dbReference type="ARBA" id="ARBA00004845"/>
    </source>
</evidence>
<organism evidence="10 11">
    <name type="scientific">Mariniblastus fucicola</name>
    <dbReference type="NCBI Taxonomy" id="980251"/>
    <lineage>
        <taxon>Bacteria</taxon>
        <taxon>Pseudomonadati</taxon>
        <taxon>Planctomycetota</taxon>
        <taxon>Planctomycetia</taxon>
        <taxon>Pirellulales</taxon>
        <taxon>Pirellulaceae</taxon>
        <taxon>Mariniblastus</taxon>
    </lineage>
</organism>
<dbReference type="PANTHER" id="PTHR21057">
    <property type="entry name" value="PHOSPHO-2-DEHYDRO-3-DEOXYHEPTONATE ALDOLASE"/>
    <property type="match status" value="1"/>
</dbReference>
<dbReference type="STRING" id="980251.GCA_001642875_00519"/>
<keyword evidence="6 8" id="KW-0808">Transferase</keyword>
<evidence type="ECO:0000256" key="1">
    <source>
        <dbReference type="ARBA" id="ARBA00004496"/>
    </source>
</evidence>
<dbReference type="InterPro" id="IPR013785">
    <property type="entry name" value="Aldolase_TIM"/>
</dbReference>
<dbReference type="InterPro" id="IPR006218">
    <property type="entry name" value="DAHP1/KDSA"/>
</dbReference>
<dbReference type="SUPFAM" id="SSF51569">
    <property type="entry name" value="Aldolase"/>
    <property type="match status" value="1"/>
</dbReference>
<keyword evidence="11" id="KW-1185">Reference proteome</keyword>
<dbReference type="EMBL" id="CP042912">
    <property type="protein sequence ID" value="QEG23227.1"/>
    <property type="molecule type" value="Genomic_DNA"/>
</dbReference>
<dbReference type="Proteomes" id="UP000322214">
    <property type="component" value="Chromosome"/>
</dbReference>
<dbReference type="HAMAP" id="MF_00056">
    <property type="entry name" value="KDO8P_synth"/>
    <property type="match status" value="1"/>
</dbReference>
<comment type="pathway">
    <text evidence="2">Bacterial outer membrane biogenesis; lipopolysaccharide biosynthesis.</text>
</comment>
<evidence type="ECO:0000256" key="6">
    <source>
        <dbReference type="ARBA" id="ARBA00022679"/>
    </source>
</evidence>
<sequence>MTKTPRNPVQIEGPSGASPVLIGTGCPLAIIAGPCVIDREETLLEIAETIVPVCQKLELPLIFKASFDKANRTRIDSYRGVGLSQGMEILGRIGDKYRVPVTTDIHLPEQAEIVAQTCDLLQIPAFLARQTDLLVAAAKTGKPVNVKKGQFMAPWDMNHVVGKLLDAGCDQTMLTERGTFFGYGRLVNDMRSIVEMGSLGVPVIFDATHSVQQPSAANGVTGGQREMVPHLARAAVACGCDAVFLETHPRPEESPSDGANMVPLDEFESLLTSLKQIAACVRASS</sequence>
<dbReference type="InterPro" id="IPR006269">
    <property type="entry name" value="KDO8P_synthase"/>
</dbReference>